<dbReference type="NCBIfam" id="TIGR03308">
    <property type="entry name" value="phn_thr-fam"/>
    <property type="match status" value="1"/>
</dbReference>
<reference evidence="3 4" key="1">
    <citation type="journal article" date="2011" name="J. Bacteriol.">
        <title>Draft genome sequence of the anoxygenic filamentous phototrophic bacterium Oscillochloris trichoides subsp. DG-6.</title>
        <authorList>
            <person name="Kuznetsov B.B."/>
            <person name="Ivanovsky R.N."/>
            <person name="Keppen O.I."/>
            <person name="Sukhacheva M.V."/>
            <person name="Bumazhkin B.K."/>
            <person name="Patutina E.O."/>
            <person name="Beletsky A.V."/>
            <person name="Mardanov A.V."/>
            <person name="Baslerov R.V."/>
            <person name="Panteleeva A.N."/>
            <person name="Kolganova T.V."/>
            <person name="Ravin N.V."/>
            <person name="Skryabin K.G."/>
        </authorList>
    </citation>
    <scope>NUCLEOTIDE SEQUENCE [LARGE SCALE GENOMIC DNA]</scope>
    <source>
        <strain evidence="3 4">DG-6</strain>
    </source>
</reference>
<dbReference type="AlphaFoldDB" id="E1IFF7"/>
<comment type="caution">
    <text evidence="3">The sequence shown here is derived from an EMBL/GenBank/DDBJ whole genome shotgun (WGS) entry which is preliminary data.</text>
</comment>
<evidence type="ECO:0000256" key="2">
    <source>
        <dbReference type="ARBA" id="ARBA00022737"/>
    </source>
</evidence>
<organism evidence="3 4">
    <name type="scientific">Oscillochloris trichoides DG-6</name>
    <dbReference type="NCBI Taxonomy" id="765420"/>
    <lineage>
        <taxon>Bacteria</taxon>
        <taxon>Bacillati</taxon>
        <taxon>Chloroflexota</taxon>
        <taxon>Chloroflexia</taxon>
        <taxon>Chloroflexales</taxon>
        <taxon>Chloroflexineae</taxon>
        <taxon>Oscillochloridaceae</taxon>
        <taxon>Oscillochloris</taxon>
    </lineage>
</organism>
<dbReference type="PANTHER" id="PTHR43300:SF11">
    <property type="entry name" value="ACETYLTRANSFERASE RV3034C-RELATED"/>
    <property type="match status" value="1"/>
</dbReference>
<dbReference type="CDD" id="cd03349">
    <property type="entry name" value="LbH_XAT"/>
    <property type="match status" value="1"/>
</dbReference>
<name>E1IFF7_9CHLR</name>
<dbReference type="STRING" id="765420.OSCT_2058"/>
<dbReference type="GO" id="GO:0016740">
    <property type="term" value="F:transferase activity"/>
    <property type="evidence" value="ECO:0007669"/>
    <property type="project" value="UniProtKB-KW"/>
</dbReference>
<sequence length="218" mass="24395">MTHYIEAFPPQTRNYSPRLRVEPTIDPTAQIFDSHLGSWSEIGPRVVVSESRIGDYTYASNDTQIAYSEIGKFGSIAAHVRINPVNHPMQRVTQHHCTYRRVAYGFDTVDDTEIFAWRRAARCVIGPDVWIGHGAIIMPGVTIGTGAVVGSGAVVTKDVEPYMIVVGVPARPVRPRFDAETVAQLLAIAWWDWDHATLAERFHDLLDMATFLQKYAKT</sequence>
<dbReference type="InterPro" id="IPR001451">
    <property type="entry name" value="Hexapep"/>
</dbReference>
<accession>E1IFF7</accession>
<dbReference type="EMBL" id="ADVR01000091">
    <property type="protein sequence ID" value="EFO80067.1"/>
    <property type="molecule type" value="Genomic_DNA"/>
</dbReference>
<dbReference type="Gene3D" id="2.160.10.10">
    <property type="entry name" value="Hexapeptide repeat proteins"/>
    <property type="match status" value="1"/>
</dbReference>
<proteinExistence type="predicted"/>
<keyword evidence="4" id="KW-1185">Reference proteome</keyword>
<dbReference type="InterPro" id="IPR011004">
    <property type="entry name" value="Trimer_LpxA-like_sf"/>
</dbReference>
<dbReference type="HOGENOM" id="CLU_051638_5_0_0"/>
<dbReference type="eggNOG" id="COG0110">
    <property type="taxonomic scope" value="Bacteria"/>
</dbReference>
<evidence type="ECO:0000313" key="3">
    <source>
        <dbReference type="EMBL" id="EFO80067.1"/>
    </source>
</evidence>
<keyword evidence="2" id="KW-0677">Repeat</keyword>
<dbReference type="InterPro" id="IPR017694">
    <property type="entry name" value="Phosphonate_tfrase_rpt"/>
</dbReference>
<dbReference type="PROSITE" id="PS00101">
    <property type="entry name" value="HEXAPEP_TRANSFERASES"/>
    <property type="match status" value="1"/>
</dbReference>
<dbReference type="Pfam" id="PF00132">
    <property type="entry name" value="Hexapep"/>
    <property type="match status" value="1"/>
</dbReference>
<evidence type="ECO:0000313" key="4">
    <source>
        <dbReference type="Proteomes" id="UP000054010"/>
    </source>
</evidence>
<dbReference type="PANTHER" id="PTHR43300">
    <property type="entry name" value="ACETYLTRANSFERASE"/>
    <property type="match status" value="1"/>
</dbReference>
<dbReference type="InterPro" id="IPR050179">
    <property type="entry name" value="Trans_hexapeptide_repeat"/>
</dbReference>
<protein>
    <submittedName>
        <fullName evidence="3">Acetyltransferase</fullName>
    </submittedName>
</protein>
<evidence type="ECO:0000256" key="1">
    <source>
        <dbReference type="ARBA" id="ARBA00022679"/>
    </source>
</evidence>
<keyword evidence="1" id="KW-0808">Transferase</keyword>
<dbReference type="InterPro" id="IPR018357">
    <property type="entry name" value="Hexapep_transf_CS"/>
</dbReference>
<dbReference type="SUPFAM" id="SSF51161">
    <property type="entry name" value="Trimeric LpxA-like enzymes"/>
    <property type="match status" value="1"/>
</dbReference>
<gene>
    <name evidence="3" type="ORF">OSCT_2058</name>
</gene>
<dbReference type="OrthoDB" id="9801697at2"/>
<dbReference type="Proteomes" id="UP000054010">
    <property type="component" value="Unassembled WGS sequence"/>
</dbReference>